<evidence type="ECO:0000256" key="1">
    <source>
        <dbReference type="SAM" id="SignalP"/>
    </source>
</evidence>
<organism evidence="2 3">
    <name type="scientific">Puccinia graminis f. sp. tritici</name>
    <dbReference type="NCBI Taxonomy" id="56615"/>
    <lineage>
        <taxon>Eukaryota</taxon>
        <taxon>Fungi</taxon>
        <taxon>Dikarya</taxon>
        <taxon>Basidiomycota</taxon>
        <taxon>Pucciniomycotina</taxon>
        <taxon>Pucciniomycetes</taxon>
        <taxon>Pucciniales</taxon>
        <taxon>Pucciniaceae</taxon>
        <taxon>Puccinia</taxon>
    </lineage>
</organism>
<feature type="signal peptide" evidence="1">
    <location>
        <begin position="1"/>
        <end position="22"/>
    </location>
</feature>
<proteinExistence type="predicted"/>
<evidence type="ECO:0000313" key="2">
    <source>
        <dbReference type="EMBL" id="KAA1117331.1"/>
    </source>
</evidence>
<keyword evidence="1" id="KW-0732">Signal</keyword>
<feature type="chain" id="PRO_5022952406" evidence="1">
    <location>
        <begin position="23"/>
        <end position="84"/>
    </location>
</feature>
<comment type="caution">
    <text evidence="2">The sequence shown here is derived from an EMBL/GenBank/DDBJ whole genome shotgun (WGS) entry which is preliminary data.</text>
</comment>
<reference evidence="2 3" key="1">
    <citation type="submission" date="2019-05" db="EMBL/GenBank/DDBJ databases">
        <title>Emergence of the Ug99 lineage of the wheat stem rust pathogen through somatic hybridization.</title>
        <authorList>
            <person name="Li F."/>
            <person name="Upadhyaya N.M."/>
            <person name="Sperschneider J."/>
            <person name="Matny O."/>
            <person name="Nguyen-Phuc H."/>
            <person name="Mago R."/>
            <person name="Raley C."/>
            <person name="Miller M.E."/>
            <person name="Silverstein K.A.T."/>
            <person name="Henningsen E."/>
            <person name="Hirsch C.D."/>
            <person name="Visser B."/>
            <person name="Pretorius Z.A."/>
            <person name="Steffenson B.J."/>
            <person name="Schwessinger B."/>
            <person name="Dodds P.N."/>
            <person name="Figueroa M."/>
        </authorList>
    </citation>
    <scope>NUCLEOTIDE SEQUENCE [LARGE SCALE GENOMIC DNA]</scope>
    <source>
        <strain evidence="2">21-0</strain>
    </source>
</reference>
<gene>
    <name evidence="2" type="ORF">PGT21_003797</name>
</gene>
<keyword evidence="3" id="KW-1185">Reference proteome</keyword>
<dbReference type="Proteomes" id="UP000324748">
    <property type="component" value="Unassembled WGS sequence"/>
</dbReference>
<evidence type="ECO:0000313" key="3">
    <source>
        <dbReference type="Proteomes" id="UP000324748"/>
    </source>
</evidence>
<sequence>MRLATLFQCLVVALIQGESAFGRSVDTCLVGQYKMCEQKGAKFILTEPKNDLCPSGTTTIKCCSYNNPGTFPTQAALNRSCNGE</sequence>
<protein>
    <submittedName>
        <fullName evidence="2">Uncharacterized protein</fullName>
    </submittedName>
</protein>
<dbReference type="AlphaFoldDB" id="A0A5B0QVK8"/>
<accession>A0A5B0QVK8</accession>
<dbReference type="OrthoDB" id="10268863at2759"/>
<dbReference type="EMBL" id="VSWC01000002">
    <property type="protein sequence ID" value="KAA1117331.1"/>
    <property type="molecule type" value="Genomic_DNA"/>
</dbReference>
<name>A0A5B0QVK8_PUCGR</name>